<dbReference type="GO" id="GO:0004792">
    <property type="term" value="F:thiosulfate-cyanide sulfurtransferase activity"/>
    <property type="evidence" value="ECO:0007669"/>
    <property type="project" value="TreeGrafter"/>
</dbReference>
<sequence>MSAAFTPSVLSSTALKLSNTTSSRFTLHSIGCLVGAMLISAPSLAAQEQNSQLIDCRASEYFNGWPEVGMSKGGHLPGAINVRPEWLNAMSASEKQAYLFEQKQLDASKPTQVYCAAKKAELLVEQLKDAGFKSVSLKKNALQENMNQLVALPHFEQLVSADWLNRLVNQPAELAALLPKAPKHQFTVIEAGWGAPKSYLVSHIKGAVYADTNLFESEPLWNQVSDDKLKSAIEALGILPDSTVILYGRDNMAAARIGQILMYAGVADVRLLDGGWDAWQSGEFATESGDVKAEKSSFDSAIPAHPEYVIGLNSAKQLLKDPEHNSLVSVRTWSEYIGDISGYTYIEPKGRIAGAKWGQGGKNANNLDDFTNPDGTMRAAEEIARKWRDWNIYPDQNVSFYCGTGWRAAEVFLFAHAMGWSNISVFDGGWYEWSMDKSNPTQTGAVSAANATAVPKA</sequence>
<accession>A0A1G8CQR3</accession>
<feature type="domain" description="Rhodanese" evidence="3">
    <location>
        <begin position="367"/>
        <end position="442"/>
    </location>
</feature>
<evidence type="ECO:0000313" key="5">
    <source>
        <dbReference type="Proteomes" id="UP000198854"/>
    </source>
</evidence>
<evidence type="ECO:0000313" key="4">
    <source>
        <dbReference type="EMBL" id="SDH47788.1"/>
    </source>
</evidence>
<dbReference type="InterPro" id="IPR001763">
    <property type="entry name" value="Rhodanese-like_dom"/>
</dbReference>
<dbReference type="SMART" id="SM00450">
    <property type="entry name" value="RHOD"/>
    <property type="match status" value="3"/>
</dbReference>
<dbReference type="AlphaFoldDB" id="A0A1G8CQR3"/>
<feature type="domain" description="Rhodanese" evidence="3">
    <location>
        <begin position="47"/>
        <end position="151"/>
    </location>
</feature>
<dbReference type="SUPFAM" id="SSF52821">
    <property type="entry name" value="Rhodanese/Cell cycle control phosphatase"/>
    <property type="match status" value="3"/>
</dbReference>
<dbReference type="Proteomes" id="UP000198854">
    <property type="component" value="Unassembled WGS sequence"/>
</dbReference>
<dbReference type="InterPro" id="IPR045078">
    <property type="entry name" value="TST/MPST-like"/>
</dbReference>
<dbReference type="RefSeq" id="WP_093275241.1">
    <property type="nucleotide sequence ID" value="NZ_FNDD01000017.1"/>
</dbReference>
<keyword evidence="5" id="KW-1185">Reference proteome</keyword>
<dbReference type="OrthoDB" id="9781034at2"/>
<gene>
    <name evidence="4" type="ORF">SAMN04488136_11728</name>
</gene>
<evidence type="ECO:0000259" key="3">
    <source>
        <dbReference type="PROSITE" id="PS50206"/>
    </source>
</evidence>
<dbReference type="CDD" id="cd01448">
    <property type="entry name" value="TST_Repeat_1"/>
    <property type="match status" value="1"/>
</dbReference>
<feature type="domain" description="Rhodanese" evidence="3">
    <location>
        <begin position="182"/>
        <end position="288"/>
    </location>
</feature>
<dbReference type="PANTHER" id="PTHR11364:SF27">
    <property type="entry name" value="SULFURTRANSFERASE"/>
    <property type="match status" value="1"/>
</dbReference>
<protein>
    <submittedName>
        <fullName evidence="4">Thiosulfate/3-mercaptopyruvate sulfurtransferase</fullName>
    </submittedName>
</protein>
<dbReference type="InterPro" id="IPR036873">
    <property type="entry name" value="Rhodanese-like_dom_sf"/>
</dbReference>
<dbReference type="PANTHER" id="PTHR11364">
    <property type="entry name" value="THIOSULFATE SULFERTANSFERASE"/>
    <property type="match status" value="1"/>
</dbReference>
<evidence type="ECO:0000256" key="2">
    <source>
        <dbReference type="ARBA" id="ARBA00022737"/>
    </source>
</evidence>
<reference evidence="4 5" key="1">
    <citation type="submission" date="2016-10" db="EMBL/GenBank/DDBJ databases">
        <authorList>
            <person name="de Groot N.N."/>
        </authorList>
    </citation>
    <scope>NUCLEOTIDE SEQUENCE [LARGE SCALE GENOMIC DNA]</scope>
    <source>
        <strain evidence="4 5">CGMCC 1.10228</strain>
    </source>
</reference>
<keyword evidence="2" id="KW-0677">Repeat</keyword>
<dbReference type="EMBL" id="FNDD01000017">
    <property type="protein sequence ID" value="SDH47788.1"/>
    <property type="molecule type" value="Genomic_DNA"/>
</dbReference>
<dbReference type="STRING" id="861298.SAMN04488136_11728"/>
<keyword evidence="1 4" id="KW-0808">Transferase</keyword>
<organism evidence="4 5">
    <name type="scientific">Vibrio xiamenensis</name>
    <dbReference type="NCBI Taxonomy" id="861298"/>
    <lineage>
        <taxon>Bacteria</taxon>
        <taxon>Pseudomonadati</taxon>
        <taxon>Pseudomonadota</taxon>
        <taxon>Gammaproteobacteria</taxon>
        <taxon>Vibrionales</taxon>
        <taxon>Vibrionaceae</taxon>
        <taxon>Vibrio</taxon>
    </lineage>
</organism>
<keyword evidence="4" id="KW-0670">Pyruvate</keyword>
<dbReference type="PROSITE" id="PS50206">
    <property type="entry name" value="RHODANESE_3"/>
    <property type="match status" value="3"/>
</dbReference>
<dbReference type="CDD" id="cd01449">
    <property type="entry name" value="TST_Repeat_2"/>
    <property type="match status" value="1"/>
</dbReference>
<name>A0A1G8CQR3_9VIBR</name>
<dbReference type="Pfam" id="PF00581">
    <property type="entry name" value="Rhodanese"/>
    <property type="match status" value="3"/>
</dbReference>
<dbReference type="Gene3D" id="3.40.250.10">
    <property type="entry name" value="Rhodanese-like domain"/>
    <property type="match status" value="3"/>
</dbReference>
<proteinExistence type="predicted"/>
<evidence type="ECO:0000256" key="1">
    <source>
        <dbReference type="ARBA" id="ARBA00022679"/>
    </source>
</evidence>